<feature type="transmembrane region" description="Helical" evidence="7">
    <location>
        <begin position="188"/>
        <end position="206"/>
    </location>
</feature>
<feature type="transmembrane region" description="Helical" evidence="7">
    <location>
        <begin position="59"/>
        <end position="78"/>
    </location>
</feature>
<evidence type="ECO:0000256" key="6">
    <source>
        <dbReference type="ARBA" id="ARBA00023136"/>
    </source>
</evidence>
<accession>A0ABP0UQ00</accession>
<reference evidence="8" key="1">
    <citation type="submission" date="2024-02" db="EMBL/GenBank/DDBJ databases">
        <authorList>
            <consortium name="ELIXIR-Norway"/>
            <consortium name="Elixir Norway"/>
        </authorList>
    </citation>
    <scope>NUCLEOTIDE SEQUENCE</scope>
</reference>
<feature type="transmembrane region" description="Helical" evidence="7">
    <location>
        <begin position="212"/>
        <end position="233"/>
    </location>
</feature>
<protein>
    <recommendedName>
        <fullName evidence="10">Gamma-secretase subunit APH1-like</fullName>
    </recommendedName>
</protein>
<feature type="transmembrane region" description="Helical" evidence="7">
    <location>
        <begin position="111"/>
        <end position="134"/>
    </location>
</feature>
<dbReference type="InterPro" id="IPR009294">
    <property type="entry name" value="Aph-1"/>
</dbReference>
<dbReference type="Proteomes" id="UP001497512">
    <property type="component" value="Chromosome 5"/>
</dbReference>
<feature type="transmembrane region" description="Helical" evidence="7">
    <location>
        <begin position="30"/>
        <end position="53"/>
    </location>
</feature>
<evidence type="ECO:0000313" key="9">
    <source>
        <dbReference type="Proteomes" id="UP001497512"/>
    </source>
</evidence>
<evidence type="ECO:0000256" key="4">
    <source>
        <dbReference type="ARBA" id="ARBA00022976"/>
    </source>
</evidence>
<keyword evidence="9" id="KW-1185">Reference proteome</keyword>
<sequence>MTEVGGTGYALIALGPAFSLFLTVIASKPFLILTVLGSAMMWLVSLIACAILWRAFLPGAVWTFLPLLITVVGIQEAVRLYYWCLYLKVEHFLNKLAAKVSKPQLVATDKIQIAIASGLGHGIAHSVFFCLSLLTPAFGPATYYIDSCVHMPLFLVAAFMGLGFLLLHTFSMVIAFNALAGDKHFHQLFVPVMHLCASLLTMVNLLPGGCIAGVPMTLICAVVTLAVAGKIVWDKTGTGSAELGNLQRVHSSSSL</sequence>
<organism evidence="8 9">
    <name type="scientific">Sphagnum troendelagicum</name>
    <dbReference type="NCBI Taxonomy" id="128251"/>
    <lineage>
        <taxon>Eukaryota</taxon>
        <taxon>Viridiplantae</taxon>
        <taxon>Streptophyta</taxon>
        <taxon>Embryophyta</taxon>
        <taxon>Bryophyta</taxon>
        <taxon>Sphagnophytina</taxon>
        <taxon>Sphagnopsida</taxon>
        <taxon>Sphagnales</taxon>
        <taxon>Sphagnaceae</taxon>
        <taxon>Sphagnum</taxon>
    </lineage>
</organism>
<gene>
    <name evidence="8" type="ORF">CSSPTR1EN2_LOCUS17969</name>
</gene>
<comment type="similarity">
    <text evidence="2">Belongs to the APH-1 family.</text>
</comment>
<evidence type="ECO:0000256" key="1">
    <source>
        <dbReference type="ARBA" id="ARBA00004141"/>
    </source>
</evidence>
<proteinExistence type="inferred from homology"/>
<dbReference type="Pfam" id="PF06105">
    <property type="entry name" value="Aph-1"/>
    <property type="match status" value="1"/>
</dbReference>
<keyword evidence="5 7" id="KW-1133">Transmembrane helix</keyword>
<keyword evidence="6 7" id="KW-0472">Membrane</keyword>
<keyword evidence="3 7" id="KW-0812">Transmembrane</keyword>
<feature type="transmembrane region" description="Helical" evidence="7">
    <location>
        <begin position="6"/>
        <end position="25"/>
    </location>
</feature>
<evidence type="ECO:0000256" key="2">
    <source>
        <dbReference type="ARBA" id="ARBA00005577"/>
    </source>
</evidence>
<evidence type="ECO:0000256" key="7">
    <source>
        <dbReference type="SAM" id="Phobius"/>
    </source>
</evidence>
<evidence type="ECO:0000313" key="8">
    <source>
        <dbReference type="EMBL" id="CAK9225898.1"/>
    </source>
</evidence>
<name>A0ABP0UQ00_9BRYO</name>
<comment type="subcellular location">
    <subcellularLocation>
        <location evidence="1">Membrane</location>
        <topology evidence="1">Multi-pass membrane protein</topology>
    </subcellularLocation>
</comment>
<keyword evidence="4" id="KW-0914">Notch signaling pathway</keyword>
<evidence type="ECO:0000256" key="3">
    <source>
        <dbReference type="ARBA" id="ARBA00022692"/>
    </source>
</evidence>
<dbReference type="PANTHER" id="PTHR12889">
    <property type="entry name" value="GAMMA-SECRETASE SUBUNIT APH-1"/>
    <property type="match status" value="1"/>
</dbReference>
<evidence type="ECO:0000256" key="5">
    <source>
        <dbReference type="ARBA" id="ARBA00022989"/>
    </source>
</evidence>
<evidence type="ECO:0008006" key="10">
    <source>
        <dbReference type="Google" id="ProtNLM"/>
    </source>
</evidence>
<dbReference type="EMBL" id="OZ019897">
    <property type="protein sequence ID" value="CAK9225898.1"/>
    <property type="molecule type" value="Genomic_DNA"/>
</dbReference>
<feature type="transmembrane region" description="Helical" evidence="7">
    <location>
        <begin position="154"/>
        <end position="176"/>
    </location>
</feature>